<evidence type="ECO:0000313" key="1">
    <source>
        <dbReference type="EMBL" id="BCL61078.1"/>
    </source>
</evidence>
<name>A0A8D5FGU3_9BACT</name>
<proteinExistence type="predicted"/>
<organism evidence="1 2">
    <name type="scientific">Desulfomarina profundi</name>
    <dbReference type="NCBI Taxonomy" id="2772557"/>
    <lineage>
        <taxon>Bacteria</taxon>
        <taxon>Pseudomonadati</taxon>
        <taxon>Thermodesulfobacteriota</taxon>
        <taxon>Desulfobulbia</taxon>
        <taxon>Desulfobulbales</taxon>
        <taxon>Desulfobulbaceae</taxon>
        <taxon>Desulfomarina</taxon>
    </lineage>
</organism>
<reference evidence="1" key="1">
    <citation type="submission" date="2020-09" db="EMBL/GenBank/DDBJ databases">
        <title>Desulfogranum mesoprofundum gen. nov., sp. nov., a novel mesophilic, sulfate-reducing chemolithoautotroph isolated from a deep-sea hydrothermal vent chimney in the Suiyo Seamount.</title>
        <authorList>
            <person name="Hashimoto Y."/>
            <person name="Nakagawa S."/>
        </authorList>
    </citation>
    <scope>NUCLEOTIDE SEQUENCE</scope>
    <source>
        <strain evidence="1">KT2</strain>
    </source>
</reference>
<gene>
    <name evidence="1" type="ORF">DGMP_17710</name>
</gene>
<dbReference type="Proteomes" id="UP000826725">
    <property type="component" value="Chromosome"/>
</dbReference>
<accession>A0A8D5FGU3</accession>
<dbReference type="AlphaFoldDB" id="A0A8D5FGU3"/>
<sequence length="128" mass="14931">MEKEIIITSDDQTLMRSESVIIVPEKAVQEAGYIQMFTVKDSAHAKHEFHAMAQMAYFQFQDEELDIREIEAAVHIVHGDESFELVDGMVICRDRAGEFQVLVHPMQNRKKLLEAAYRYCTRWVRLDI</sequence>
<keyword evidence="2" id="KW-1185">Reference proteome</keyword>
<evidence type="ECO:0000313" key="2">
    <source>
        <dbReference type="Proteomes" id="UP000826725"/>
    </source>
</evidence>
<dbReference type="RefSeq" id="WP_228857133.1">
    <property type="nucleotide sequence ID" value="NZ_AP024086.1"/>
</dbReference>
<protein>
    <submittedName>
        <fullName evidence="1">Uncharacterized protein</fullName>
    </submittedName>
</protein>
<dbReference type="KEGG" id="dbk:DGMP_17710"/>
<dbReference type="EMBL" id="AP024086">
    <property type="protein sequence ID" value="BCL61078.1"/>
    <property type="molecule type" value="Genomic_DNA"/>
</dbReference>